<evidence type="ECO:0000313" key="1">
    <source>
        <dbReference type="EMBL" id="GAA0140472.1"/>
    </source>
</evidence>
<dbReference type="Gene3D" id="2.40.70.10">
    <property type="entry name" value="Acid Proteases"/>
    <property type="match status" value="1"/>
</dbReference>
<gene>
    <name evidence="1" type="ORF">LIER_35244</name>
</gene>
<organism evidence="1 2">
    <name type="scientific">Lithospermum erythrorhizon</name>
    <name type="common">Purple gromwell</name>
    <name type="synonym">Lithospermum officinale var. erythrorhizon</name>
    <dbReference type="NCBI Taxonomy" id="34254"/>
    <lineage>
        <taxon>Eukaryota</taxon>
        <taxon>Viridiplantae</taxon>
        <taxon>Streptophyta</taxon>
        <taxon>Embryophyta</taxon>
        <taxon>Tracheophyta</taxon>
        <taxon>Spermatophyta</taxon>
        <taxon>Magnoliopsida</taxon>
        <taxon>eudicotyledons</taxon>
        <taxon>Gunneridae</taxon>
        <taxon>Pentapetalae</taxon>
        <taxon>asterids</taxon>
        <taxon>lamiids</taxon>
        <taxon>Boraginales</taxon>
        <taxon>Boraginaceae</taxon>
        <taxon>Boraginoideae</taxon>
        <taxon>Lithospermeae</taxon>
        <taxon>Lithospermum</taxon>
    </lineage>
</organism>
<protein>
    <submittedName>
        <fullName evidence="1">Uncharacterized protein</fullName>
    </submittedName>
</protein>
<accession>A0AAV3NS09</accession>
<dbReference type="Proteomes" id="UP001454036">
    <property type="component" value="Unassembled WGS sequence"/>
</dbReference>
<dbReference type="AlphaFoldDB" id="A0AAV3NS09"/>
<keyword evidence="2" id="KW-1185">Reference proteome</keyword>
<comment type="caution">
    <text evidence="1">The sequence shown here is derived from an EMBL/GenBank/DDBJ whole genome shotgun (WGS) entry which is preliminary data.</text>
</comment>
<sequence>MLVDTGSSADILYLSTYDKLRLPRNMLQPMTTPLTGFTGHSVYPKGIANLDLTVGLGDKKSTIKAQFTVVDEVPNHKGHRGVMWRLEKGHDMLSDLSLGKTSEKARKGGLENHPEVMTFRGVVREQNNNSPKQRECIKKPVPHEEVVKVPFADHELENTFRMGTMLEESHKEGLIQLIREYKDIFAWGPEDMLGIDTSVALHQLHLDSMYKPLNKRSDHSRTKRIGWLEQKLTCY</sequence>
<proteinExistence type="predicted"/>
<evidence type="ECO:0000313" key="2">
    <source>
        <dbReference type="Proteomes" id="UP001454036"/>
    </source>
</evidence>
<name>A0AAV3NS09_LITER</name>
<dbReference type="EMBL" id="BAABME010015299">
    <property type="protein sequence ID" value="GAA0140472.1"/>
    <property type="molecule type" value="Genomic_DNA"/>
</dbReference>
<dbReference type="CDD" id="cd00303">
    <property type="entry name" value="retropepsin_like"/>
    <property type="match status" value="1"/>
</dbReference>
<reference evidence="1 2" key="1">
    <citation type="submission" date="2024-01" db="EMBL/GenBank/DDBJ databases">
        <title>The complete chloroplast genome sequence of Lithospermum erythrorhizon: insights into the phylogenetic relationship among Boraginaceae species and the maternal lineages of purple gromwells.</title>
        <authorList>
            <person name="Okada T."/>
            <person name="Watanabe K."/>
        </authorList>
    </citation>
    <scope>NUCLEOTIDE SEQUENCE [LARGE SCALE GENOMIC DNA]</scope>
</reference>
<dbReference type="InterPro" id="IPR021109">
    <property type="entry name" value="Peptidase_aspartic_dom_sf"/>
</dbReference>